<evidence type="ECO:0000313" key="3">
    <source>
        <dbReference type="Proteomes" id="UP001176941"/>
    </source>
</evidence>
<gene>
    <name evidence="2" type="ORF">MRATA1EN1_LOCUS20420</name>
</gene>
<accession>A0ABN8ZC48</accession>
<evidence type="ECO:0000256" key="1">
    <source>
        <dbReference type="SAM" id="MobiDB-lite"/>
    </source>
</evidence>
<dbReference type="EMBL" id="OX459966">
    <property type="protein sequence ID" value="CAI9171458.1"/>
    <property type="molecule type" value="Genomic_DNA"/>
</dbReference>
<feature type="non-terminal residue" evidence="2">
    <location>
        <position position="202"/>
    </location>
</feature>
<keyword evidence="3" id="KW-1185">Reference proteome</keyword>
<proteinExistence type="predicted"/>
<protein>
    <submittedName>
        <fullName evidence="2">Uncharacterized protein</fullName>
    </submittedName>
</protein>
<dbReference type="Proteomes" id="UP001176941">
    <property type="component" value="Chromosome 30"/>
</dbReference>
<organism evidence="2 3">
    <name type="scientific">Rangifer tarandus platyrhynchus</name>
    <name type="common">Svalbard reindeer</name>
    <dbReference type="NCBI Taxonomy" id="3082113"/>
    <lineage>
        <taxon>Eukaryota</taxon>
        <taxon>Metazoa</taxon>
        <taxon>Chordata</taxon>
        <taxon>Craniata</taxon>
        <taxon>Vertebrata</taxon>
        <taxon>Euteleostomi</taxon>
        <taxon>Mammalia</taxon>
        <taxon>Eutheria</taxon>
        <taxon>Laurasiatheria</taxon>
        <taxon>Artiodactyla</taxon>
        <taxon>Ruminantia</taxon>
        <taxon>Pecora</taxon>
        <taxon>Cervidae</taxon>
        <taxon>Odocoileinae</taxon>
        <taxon>Rangifer</taxon>
    </lineage>
</organism>
<sequence length="202" mass="21778">LSEALSQQRERPSGIKPAPPQRFWAPDSRGRARASAGSGRPPKRWPMRPTRKDSPHVSCGPQVSAQGQEAGVWRVPHLLQGEQGGLLQELGHPQEGRLPPTPCWMSAEPSLAAGTAQRGGSTRHGCVPAGQGQRDEGQGVCSSPGNPDCARRLEHPDPSPTPAAFKASSKRPHGRLSRVEPRPAACSLIPRHPEEQEENRRP</sequence>
<feature type="region of interest" description="Disordered" evidence="1">
    <location>
        <begin position="1"/>
        <end position="70"/>
    </location>
</feature>
<name>A0ABN8ZC48_RANTA</name>
<feature type="compositionally biased region" description="Basic and acidic residues" evidence="1">
    <location>
        <begin position="191"/>
        <end position="202"/>
    </location>
</feature>
<evidence type="ECO:0000313" key="2">
    <source>
        <dbReference type="EMBL" id="CAI9171458.1"/>
    </source>
</evidence>
<feature type="region of interest" description="Disordered" evidence="1">
    <location>
        <begin position="90"/>
        <end position="202"/>
    </location>
</feature>
<reference evidence="2" key="1">
    <citation type="submission" date="2023-04" db="EMBL/GenBank/DDBJ databases">
        <authorList>
            <consortium name="ELIXIR-Norway"/>
        </authorList>
    </citation>
    <scope>NUCLEOTIDE SEQUENCE [LARGE SCALE GENOMIC DNA]</scope>
</reference>